<gene>
    <name evidence="1" type="ORF">SEVIR_3G219100v2</name>
</gene>
<name>A0A4U6VDT9_SETVI</name>
<reference evidence="1" key="1">
    <citation type="submission" date="2019-03" db="EMBL/GenBank/DDBJ databases">
        <title>WGS assembly of Setaria viridis.</title>
        <authorList>
            <person name="Huang P."/>
            <person name="Jenkins J."/>
            <person name="Grimwood J."/>
            <person name="Barry K."/>
            <person name="Healey A."/>
            <person name="Mamidi S."/>
            <person name="Sreedasyam A."/>
            <person name="Shu S."/>
            <person name="Feldman M."/>
            <person name="Wu J."/>
            <person name="Yu Y."/>
            <person name="Chen C."/>
            <person name="Johnson J."/>
            <person name="Rokhsar D."/>
            <person name="Baxter I."/>
            <person name="Schmutz J."/>
            <person name="Brutnell T."/>
            <person name="Kellogg E."/>
        </authorList>
    </citation>
    <scope>NUCLEOTIDE SEQUENCE [LARGE SCALE GENOMIC DNA]</scope>
</reference>
<protein>
    <submittedName>
        <fullName evidence="1">Uncharacterized protein</fullName>
    </submittedName>
</protein>
<evidence type="ECO:0000313" key="2">
    <source>
        <dbReference type="Proteomes" id="UP000298652"/>
    </source>
</evidence>
<proteinExistence type="predicted"/>
<sequence length="109" mass="11456">MVFAPVCRLSGESRCAGGDGDSRVFAPGCSSDGEALLLAAAKSYGPGQLVAVKVTVVSCEYSGGCAVVVLTTWQRRAARVAVVCSTTNRQLNQMIERTNNKLFSSPKNI</sequence>
<organism evidence="1 2">
    <name type="scientific">Setaria viridis</name>
    <name type="common">Green bristlegrass</name>
    <name type="synonym">Setaria italica subsp. viridis</name>
    <dbReference type="NCBI Taxonomy" id="4556"/>
    <lineage>
        <taxon>Eukaryota</taxon>
        <taxon>Viridiplantae</taxon>
        <taxon>Streptophyta</taxon>
        <taxon>Embryophyta</taxon>
        <taxon>Tracheophyta</taxon>
        <taxon>Spermatophyta</taxon>
        <taxon>Magnoliopsida</taxon>
        <taxon>Liliopsida</taxon>
        <taxon>Poales</taxon>
        <taxon>Poaceae</taxon>
        <taxon>PACMAD clade</taxon>
        <taxon>Panicoideae</taxon>
        <taxon>Panicodae</taxon>
        <taxon>Paniceae</taxon>
        <taxon>Cenchrinae</taxon>
        <taxon>Setaria</taxon>
    </lineage>
</organism>
<dbReference type="Proteomes" id="UP000298652">
    <property type="component" value="Chromosome 3"/>
</dbReference>
<keyword evidence="2" id="KW-1185">Reference proteome</keyword>
<evidence type="ECO:0000313" key="1">
    <source>
        <dbReference type="EMBL" id="TKW26862.1"/>
    </source>
</evidence>
<dbReference type="Gramene" id="TKW26862">
    <property type="protein sequence ID" value="TKW26862"/>
    <property type="gene ID" value="SEVIR_3G219100v2"/>
</dbReference>
<accession>A0A4U6VDT9</accession>
<dbReference type="AlphaFoldDB" id="A0A4U6VDT9"/>
<dbReference type="EMBL" id="CM016554">
    <property type="protein sequence ID" value="TKW26862.1"/>
    <property type="molecule type" value="Genomic_DNA"/>
</dbReference>